<dbReference type="PROSITE" id="PS51257">
    <property type="entry name" value="PROKAR_LIPOPROTEIN"/>
    <property type="match status" value="1"/>
</dbReference>
<dbReference type="SUPFAM" id="SSF53807">
    <property type="entry name" value="Helical backbone' metal receptor"/>
    <property type="match status" value="1"/>
</dbReference>
<evidence type="ECO:0000313" key="2">
    <source>
        <dbReference type="EMBL" id="PZX62856.1"/>
    </source>
</evidence>
<evidence type="ECO:0000259" key="1">
    <source>
        <dbReference type="PROSITE" id="PS50983"/>
    </source>
</evidence>
<dbReference type="AlphaFoldDB" id="A0A2W7RVI7"/>
<name>A0A2W7RVI7_9BACT</name>
<accession>A0A2W7RVI7</accession>
<sequence length="297" mass="32365">MKILNPIILSFILLLLMACKQKQQDENFNPATAKRIVSVSKQITEMLFALGKGKDIVACDLTSSYPDSAKLLPKVGYHRLLSTEGIVSMRPDVVVYSPNIGPATVIPQLQQVGIRCKEFFESNTLDSAQLLLTALANYFGVKGVADSLNKQLQQQMQTVYAAQKQCTDTPKVMVIQFGQANNVFFVMSGRNGPADAMIRLAVGKPAVYQAKGASQLSAEAIATANPDVVIVTDFGFDKLGGVEGVKKLPGVALTNAAKNNRIYRFNEHDIVYFGPRSAENILLLMKLLHPNIHATLP</sequence>
<dbReference type="PROSITE" id="PS50983">
    <property type="entry name" value="FE_B12_PBP"/>
    <property type="match status" value="1"/>
</dbReference>
<dbReference type="PANTHER" id="PTHR30535:SF4">
    <property type="entry name" value="HEMIN-BINDING PERIPLASMIC PROTEIN HMUT"/>
    <property type="match status" value="1"/>
</dbReference>
<evidence type="ECO:0000313" key="3">
    <source>
        <dbReference type="Proteomes" id="UP000249720"/>
    </source>
</evidence>
<keyword evidence="3" id="KW-1185">Reference proteome</keyword>
<proteinExistence type="predicted"/>
<dbReference type="InterPro" id="IPR050902">
    <property type="entry name" value="ABC_Transporter_SBP"/>
</dbReference>
<dbReference type="Pfam" id="PF01497">
    <property type="entry name" value="Peripla_BP_2"/>
    <property type="match status" value="1"/>
</dbReference>
<feature type="domain" description="Fe/B12 periplasmic-binding" evidence="1">
    <location>
        <begin position="35"/>
        <end position="296"/>
    </location>
</feature>
<dbReference type="RefSeq" id="WP_111294933.1">
    <property type="nucleotide sequence ID" value="NZ_QKZV01000004.1"/>
</dbReference>
<dbReference type="InterPro" id="IPR002491">
    <property type="entry name" value="ABC_transptr_periplasmic_BD"/>
</dbReference>
<gene>
    <name evidence="2" type="ORF">LX80_01550</name>
</gene>
<dbReference type="EMBL" id="QKZV01000004">
    <property type="protein sequence ID" value="PZX62856.1"/>
    <property type="molecule type" value="Genomic_DNA"/>
</dbReference>
<organism evidence="2 3">
    <name type="scientific">Hydrotalea sandarakina</name>
    <dbReference type="NCBI Taxonomy" id="1004304"/>
    <lineage>
        <taxon>Bacteria</taxon>
        <taxon>Pseudomonadati</taxon>
        <taxon>Bacteroidota</taxon>
        <taxon>Chitinophagia</taxon>
        <taxon>Chitinophagales</taxon>
        <taxon>Chitinophagaceae</taxon>
        <taxon>Hydrotalea</taxon>
    </lineage>
</organism>
<dbReference type="OrthoDB" id="9797736at2"/>
<dbReference type="PANTHER" id="PTHR30535">
    <property type="entry name" value="VITAMIN B12-BINDING PROTEIN"/>
    <property type="match status" value="1"/>
</dbReference>
<dbReference type="Gene3D" id="3.40.50.1980">
    <property type="entry name" value="Nitrogenase molybdenum iron protein domain"/>
    <property type="match status" value="2"/>
</dbReference>
<comment type="caution">
    <text evidence="2">The sequence shown here is derived from an EMBL/GenBank/DDBJ whole genome shotgun (WGS) entry which is preliminary data.</text>
</comment>
<dbReference type="Proteomes" id="UP000249720">
    <property type="component" value="Unassembled WGS sequence"/>
</dbReference>
<protein>
    <submittedName>
        <fullName evidence="2">Iron complex transport system substrate-binding protein</fullName>
    </submittedName>
</protein>
<reference evidence="2 3" key="1">
    <citation type="submission" date="2018-06" db="EMBL/GenBank/DDBJ databases">
        <title>Genomic Encyclopedia of Archaeal and Bacterial Type Strains, Phase II (KMG-II): from individual species to whole genera.</title>
        <authorList>
            <person name="Goeker M."/>
        </authorList>
    </citation>
    <scope>NUCLEOTIDE SEQUENCE [LARGE SCALE GENOMIC DNA]</scope>
    <source>
        <strain evidence="2 3">DSM 23241</strain>
    </source>
</reference>